<accession>A0A4P2QML2</accession>
<dbReference type="AlphaFoldDB" id="A0A4P2QML2"/>
<dbReference type="Proteomes" id="UP000295497">
    <property type="component" value="Chromosome"/>
</dbReference>
<gene>
    <name evidence="2" type="ORF">SOCE836_034560</name>
</gene>
<evidence type="ECO:0000313" key="2">
    <source>
        <dbReference type="EMBL" id="AUX31327.1"/>
    </source>
</evidence>
<protein>
    <submittedName>
        <fullName evidence="2">Uncharacterized protein</fullName>
    </submittedName>
</protein>
<reference evidence="2 3" key="1">
    <citation type="submission" date="2015-09" db="EMBL/GenBank/DDBJ databases">
        <title>Sorangium comparison.</title>
        <authorList>
            <person name="Zaburannyi N."/>
            <person name="Bunk B."/>
            <person name="Overmann J."/>
            <person name="Mueller R."/>
        </authorList>
    </citation>
    <scope>NUCLEOTIDE SEQUENCE [LARGE SCALE GENOMIC DNA]</scope>
    <source>
        <strain evidence="2 3">So ce836</strain>
    </source>
</reference>
<dbReference type="EMBL" id="CP012672">
    <property type="protein sequence ID" value="AUX31327.1"/>
    <property type="molecule type" value="Genomic_DNA"/>
</dbReference>
<sequence>MTLVLATDFSADAQRAGARLGPSPASNGDLLRCCGLS</sequence>
<feature type="region of interest" description="Disordered" evidence="1">
    <location>
        <begin position="1"/>
        <end position="28"/>
    </location>
</feature>
<proteinExistence type="predicted"/>
<organism evidence="2 3">
    <name type="scientific">Sorangium cellulosum</name>
    <name type="common">Polyangium cellulosum</name>
    <dbReference type="NCBI Taxonomy" id="56"/>
    <lineage>
        <taxon>Bacteria</taxon>
        <taxon>Pseudomonadati</taxon>
        <taxon>Myxococcota</taxon>
        <taxon>Polyangia</taxon>
        <taxon>Polyangiales</taxon>
        <taxon>Polyangiaceae</taxon>
        <taxon>Sorangium</taxon>
    </lineage>
</organism>
<evidence type="ECO:0000313" key="3">
    <source>
        <dbReference type="Proteomes" id="UP000295497"/>
    </source>
</evidence>
<name>A0A4P2QML2_SORCE</name>
<evidence type="ECO:0000256" key="1">
    <source>
        <dbReference type="SAM" id="MobiDB-lite"/>
    </source>
</evidence>